<dbReference type="AlphaFoldDB" id="A0A426ZN87"/>
<evidence type="ECO:0000313" key="1">
    <source>
        <dbReference type="EMBL" id="RRT65420.1"/>
    </source>
</evidence>
<dbReference type="EMBL" id="AMZH03005820">
    <property type="protein sequence ID" value="RRT65420.1"/>
    <property type="molecule type" value="Genomic_DNA"/>
</dbReference>
<reference evidence="1 2" key="1">
    <citation type="journal article" date="2014" name="Agronomy (Basel)">
        <title>A Draft Genome Sequence for Ensete ventricosum, the Drought-Tolerant Tree Against Hunger.</title>
        <authorList>
            <person name="Harrison J."/>
            <person name="Moore K.A."/>
            <person name="Paszkiewicz K."/>
            <person name="Jones T."/>
            <person name="Grant M."/>
            <person name="Ambacheew D."/>
            <person name="Muzemil S."/>
            <person name="Studholme D.J."/>
        </authorList>
    </citation>
    <scope>NUCLEOTIDE SEQUENCE [LARGE SCALE GENOMIC DNA]</scope>
</reference>
<organism evidence="1 2">
    <name type="scientific">Ensete ventricosum</name>
    <name type="common">Abyssinian banana</name>
    <name type="synonym">Musa ensete</name>
    <dbReference type="NCBI Taxonomy" id="4639"/>
    <lineage>
        <taxon>Eukaryota</taxon>
        <taxon>Viridiplantae</taxon>
        <taxon>Streptophyta</taxon>
        <taxon>Embryophyta</taxon>
        <taxon>Tracheophyta</taxon>
        <taxon>Spermatophyta</taxon>
        <taxon>Magnoliopsida</taxon>
        <taxon>Liliopsida</taxon>
        <taxon>Zingiberales</taxon>
        <taxon>Musaceae</taxon>
        <taxon>Ensete</taxon>
    </lineage>
</organism>
<name>A0A426ZN87_ENSVE</name>
<gene>
    <name evidence="1" type="ORF">B296_00019750</name>
</gene>
<sequence length="97" mass="11221">MPRPRDAKRLRHLLIDYQPSSPHLNIGILANSPVSNFTRVHHLDTFVAFRSLSGPNGLAHHIDVNSINLYRLQFNQLIPTSARSEYADFNWVNPYWL</sequence>
<comment type="caution">
    <text evidence="1">The sequence shown here is derived from an EMBL/GenBank/DDBJ whole genome shotgun (WGS) entry which is preliminary data.</text>
</comment>
<dbReference type="Proteomes" id="UP000287651">
    <property type="component" value="Unassembled WGS sequence"/>
</dbReference>
<proteinExistence type="predicted"/>
<evidence type="ECO:0000313" key="2">
    <source>
        <dbReference type="Proteomes" id="UP000287651"/>
    </source>
</evidence>
<accession>A0A426ZN87</accession>
<protein>
    <submittedName>
        <fullName evidence="1">Uncharacterized protein</fullName>
    </submittedName>
</protein>